<evidence type="ECO:0000313" key="12">
    <source>
        <dbReference type="EMBL" id="TXH92242.1"/>
    </source>
</evidence>
<dbReference type="RefSeq" id="WP_012585929.1">
    <property type="nucleotide sequence ID" value="NC_011662.2"/>
</dbReference>
<evidence type="ECO:0000313" key="11">
    <source>
        <dbReference type="EMBL" id="ACR01969.1"/>
    </source>
</evidence>
<dbReference type="InterPro" id="IPR036890">
    <property type="entry name" value="HATPase_C_sf"/>
</dbReference>
<dbReference type="EMBL" id="SSFD01000013">
    <property type="protein sequence ID" value="TXH92242.1"/>
    <property type="molecule type" value="Genomic_DNA"/>
</dbReference>
<dbReference type="SMART" id="SM00388">
    <property type="entry name" value="HisKA"/>
    <property type="match status" value="1"/>
</dbReference>
<dbReference type="PANTHER" id="PTHR43065:SF42">
    <property type="entry name" value="TWO-COMPONENT SENSOR PPRA"/>
    <property type="match status" value="1"/>
</dbReference>
<dbReference type="eggNOG" id="COG2202">
    <property type="taxonomic scope" value="Bacteria"/>
</dbReference>
<organism evidence="11 13">
    <name type="scientific">Thauera aminoaromatica</name>
    <dbReference type="NCBI Taxonomy" id="164330"/>
    <lineage>
        <taxon>Bacteria</taxon>
        <taxon>Pseudomonadati</taxon>
        <taxon>Pseudomonadota</taxon>
        <taxon>Betaproteobacteria</taxon>
        <taxon>Rhodocyclales</taxon>
        <taxon>Zoogloeaceae</taxon>
        <taxon>Thauera</taxon>
    </lineage>
</organism>
<dbReference type="Pfam" id="PF08448">
    <property type="entry name" value="PAS_4"/>
    <property type="match status" value="1"/>
</dbReference>
<feature type="coiled-coil region" evidence="5">
    <location>
        <begin position="149"/>
        <end position="183"/>
    </location>
</feature>
<accession>A0A5C7T975</accession>
<dbReference type="Proteomes" id="UP000321192">
    <property type="component" value="Unassembled WGS sequence"/>
</dbReference>
<keyword evidence="13" id="KW-1185">Reference proteome</keyword>
<feature type="domain" description="PAC" evidence="10">
    <location>
        <begin position="252"/>
        <end position="305"/>
    </location>
</feature>
<dbReference type="InterPro" id="IPR003661">
    <property type="entry name" value="HisK_dim/P_dom"/>
</dbReference>
<evidence type="ECO:0000256" key="1">
    <source>
        <dbReference type="ARBA" id="ARBA00000085"/>
    </source>
</evidence>
<gene>
    <name evidence="11" type="ordered locus">Tmz1t_3375</name>
    <name evidence="12" type="ORF">E6Q80_00840</name>
</gene>
<dbReference type="Pfam" id="PF02518">
    <property type="entry name" value="HATPase_c"/>
    <property type="match status" value="1"/>
</dbReference>
<proteinExistence type="predicted"/>
<dbReference type="Gene3D" id="3.40.50.2300">
    <property type="match status" value="1"/>
</dbReference>
<dbReference type="SUPFAM" id="SSF52172">
    <property type="entry name" value="CheY-like"/>
    <property type="match status" value="1"/>
</dbReference>
<dbReference type="Gene3D" id="1.10.287.130">
    <property type="match status" value="1"/>
</dbReference>
<dbReference type="NCBIfam" id="TIGR00229">
    <property type="entry name" value="sensory_box"/>
    <property type="match status" value="1"/>
</dbReference>
<dbReference type="InterPro" id="IPR036097">
    <property type="entry name" value="HisK_dim/P_sf"/>
</dbReference>
<keyword evidence="11" id="KW-0418">Kinase</keyword>
<dbReference type="SUPFAM" id="SSF55874">
    <property type="entry name" value="ATPase domain of HSP90 chaperone/DNA topoisomerase II/histidine kinase"/>
    <property type="match status" value="1"/>
</dbReference>
<dbReference type="CDD" id="cd00082">
    <property type="entry name" value="HisKA"/>
    <property type="match status" value="1"/>
</dbReference>
<dbReference type="SMART" id="SM00387">
    <property type="entry name" value="HATPase_c"/>
    <property type="match status" value="1"/>
</dbReference>
<protein>
    <recommendedName>
        <fullName evidence="2">histidine kinase</fullName>
        <ecNumber evidence="2">2.7.13.3</ecNumber>
    </recommendedName>
</protein>
<dbReference type="PROSITE" id="PS50113">
    <property type="entry name" value="PAC"/>
    <property type="match status" value="1"/>
</dbReference>
<evidence type="ECO:0000259" key="7">
    <source>
        <dbReference type="PROSITE" id="PS50109"/>
    </source>
</evidence>
<keyword evidence="5" id="KW-0175">Coiled coil</keyword>
<evidence type="ECO:0000256" key="6">
    <source>
        <dbReference type="SAM" id="MobiDB-lite"/>
    </source>
</evidence>
<dbReference type="PROSITE" id="PS50110">
    <property type="entry name" value="RESPONSE_REGULATORY"/>
    <property type="match status" value="1"/>
</dbReference>
<dbReference type="PRINTS" id="PR00344">
    <property type="entry name" value="BCTRLSENSOR"/>
</dbReference>
<dbReference type="InterPro" id="IPR000700">
    <property type="entry name" value="PAS-assoc_C"/>
</dbReference>
<dbReference type="PROSITE" id="PS50109">
    <property type="entry name" value="HIS_KIN"/>
    <property type="match status" value="1"/>
</dbReference>
<name>C4KCM1_THASP</name>
<keyword evidence="11" id="KW-0808">Transferase</keyword>
<dbReference type="Gene3D" id="3.30.565.10">
    <property type="entry name" value="Histidine kinase-like ATPase, C-terminal domain"/>
    <property type="match status" value="1"/>
</dbReference>
<evidence type="ECO:0000259" key="9">
    <source>
        <dbReference type="PROSITE" id="PS50112"/>
    </source>
</evidence>
<dbReference type="GO" id="GO:0000155">
    <property type="term" value="F:phosphorelay sensor kinase activity"/>
    <property type="evidence" value="ECO:0007669"/>
    <property type="project" value="InterPro"/>
</dbReference>
<evidence type="ECO:0000256" key="5">
    <source>
        <dbReference type="SAM" id="Coils"/>
    </source>
</evidence>
<dbReference type="InterPro" id="IPR013656">
    <property type="entry name" value="PAS_4"/>
</dbReference>
<reference evidence="12 14" key="3">
    <citation type="submission" date="2018-09" db="EMBL/GenBank/DDBJ databases">
        <title>Metagenome Assembled Genomes from an Advanced Water Purification Facility.</title>
        <authorList>
            <person name="Stamps B.W."/>
            <person name="Spear J.R."/>
        </authorList>
    </citation>
    <scope>NUCLEOTIDE SEQUENCE [LARGE SCALE GENOMIC DNA]</scope>
    <source>
        <strain evidence="12">Bin_27_1</strain>
    </source>
</reference>
<evidence type="ECO:0000313" key="13">
    <source>
        <dbReference type="Proteomes" id="UP000002186"/>
    </source>
</evidence>
<dbReference type="Pfam" id="PF00072">
    <property type="entry name" value="Response_reg"/>
    <property type="match status" value="1"/>
</dbReference>
<dbReference type="AlphaFoldDB" id="C4KCM1"/>
<feature type="compositionally biased region" description="Polar residues" evidence="6">
    <location>
        <begin position="704"/>
        <end position="714"/>
    </location>
</feature>
<dbReference type="SMART" id="SM00448">
    <property type="entry name" value="REC"/>
    <property type="match status" value="1"/>
</dbReference>
<keyword evidence="3 4" id="KW-0597">Phosphoprotein</keyword>
<dbReference type="InterPro" id="IPR035965">
    <property type="entry name" value="PAS-like_dom_sf"/>
</dbReference>
<dbReference type="EMBL" id="CP001281">
    <property type="protein sequence ID" value="ACR01969.1"/>
    <property type="molecule type" value="Genomic_DNA"/>
</dbReference>
<dbReference type="CDD" id="cd00130">
    <property type="entry name" value="PAS"/>
    <property type="match status" value="1"/>
</dbReference>
<dbReference type="Pfam" id="PF00512">
    <property type="entry name" value="HisKA"/>
    <property type="match status" value="1"/>
</dbReference>
<feature type="region of interest" description="Disordered" evidence="6">
    <location>
        <begin position="681"/>
        <end position="714"/>
    </location>
</feature>
<evidence type="ECO:0000256" key="2">
    <source>
        <dbReference type="ARBA" id="ARBA00012438"/>
    </source>
</evidence>
<dbReference type="Gene3D" id="3.30.450.20">
    <property type="entry name" value="PAS domain"/>
    <property type="match status" value="2"/>
</dbReference>
<dbReference type="PROSITE" id="PS50112">
    <property type="entry name" value="PAS"/>
    <property type="match status" value="1"/>
</dbReference>
<dbReference type="InterPro" id="IPR000014">
    <property type="entry name" value="PAS"/>
</dbReference>
<dbReference type="HOGENOM" id="CLU_000445_114_51_4"/>
<evidence type="ECO:0000313" key="14">
    <source>
        <dbReference type="Proteomes" id="UP000321192"/>
    </source>
</evidence>
<dbReference type="EC" id="2.7.13.3" evidence="2"/>
<evidence type="ECO:0000256" key="3">
    <source>
        <dbReference type="ARBA" id="ARBA00022553"/>
    </source>
</evidence>
<dbReference type="SMART" id="SM00091">
    <property type="entry name" value="PAS"/>
    <property type="match status" value="2"/>
</dbReference>
<comment type="catalytic activity">
    <reaction evidence="1">
        <text>ATP + protein L-histidine = ADP + protein N-phospho-L-histidine.</text>
        <dbReference type="EC" id="2.7.13.3"/>
    </reaction>
</comment>
<dbReference type="SUPFAM" id="SSF47384">
    <property type="entry name" value="Homodimeric domain of signal transducing histidine kinase"/>
    <property type="match status" value="1"/>
</dbReference>
<feature type="domain" description="Response regulatory" evidence="8">
    <location>
        <begin position="561"/>
        <end position="676"/>
    </location>
</feature>
<evidence type="ECO:0000259" key="10">
    <source>
        <dbReference type="PROSITE" id="PS50113"/>
    </source>
</evidence>
<dbReference type="InterPro" id="IPR001789">
    <property type="entry name" value="Sig_transdc_resp-reg_receiver"/>
</dbReference>
<feature type="domain" description="PAS" evidence="9">
    <location>
        <begin position="180"/>
        <end position="250"/>
    </location>
</feature>
<dbReference type="KEGG" id="tmz:Tmz1t_3375"/>
<dbReference type="Proteomes" id="UP000002186">
    <property type="component" value="Chromosome"/>
</dbReference>
<dbReference type="OrthoDB" id="9177042at2"/>
<feature type="modified residue" description="4-aspartylphosphate" evidence="4">
    <location>
        <position position="611"/>
    </location>
</feature>
<dbReference type="Pfam" id="PF12860">
    <property type="entry name" value="PAS_7"/>
    <property type="match status" value="1"/>
</dbReference>
<dbReference type="eggNOG" id="COG0784">
    <property type="taxonomic scope" value="Bacteria"/>
</dbReference>
<dbReference type="PANTHER" id="PTHR43065">
    <property type="entry name" value="SENSOR HISTIDINE KINASE"/>
    <property type="match status" value="1"/>
</dbReference>
<reference evidence="13" key="1">
    <citation type="submission" date="2009-05" db="EMBL/GenBank/DDBJ databases">
        <title>Complete sequence of chromosome of Thauera sp. MZ1T.</title>
        <authorList>
            <consortium name="US DOE Joint Genome Institute"/>
            <person name="Lucas S."/>
            <person name="Copeland A."/>
            <person name="Lapidus A."/>
            <person name="Glavina del Rio T."/>
            <person name="Dalin E."/>
            <person name="Tice H."/>
            <person name="Bruce D."/>
            <person name="Goodwin L."/>
            <person name="Pitluck S."/>
            <person name="Sims D."/>
            <person name="Brettin T."/>
            <person name="Detter J.C."/>
            <person name="Han C."/>
            <person name="Larimer F."/>
            <person name="Land M."/>
            <person name="Hauser L."/>
            <person name="Kyrpides N."/>
            <person name="Mikhailova N."/>
            <person name="Sayler G.S."/>
        </authorList>
    </citation>
    <scope>NUCLEOTIDE SEQUENCE [LARGE SCALE GENOMIC DNA]</scope>
    <source>
        <strain evidence="13">MZ1T</strain>
    </source>
</reference>
<dbReference type="SUPFAM" id="SSF55785">
    <property type="entry name" value="PYP-like sensor domain (PAS domain)"/>
    <property type="match status" value="1"/>
</dbReference>
<reference evidence="11 13" key="2">
    <citation type="journal article" date="2012" name="Stand. Genomic Sci.">
        <title>Complete genome sequence of Thauera aminoaromatica strain MZ1T.</title>
        <authorList>
            <person name="Jiang K."/>
            <person name="Sanseverino J."/>
            <person name="Chauhan A."/>
            <person name="Lucas S."/>
            <person name="Copeland A."/>
            <person name="Lapidus A."/>
            <person name="Del Rio T.G."/>
            <person name="Dalin E."/>
            <person name="Tice H."/>
            <person name="Bruce D."/>
            <person name="Goodwin L."/>
            <person name="Pitluck S."/>
            <person name="Sims D."/>
            <person name="Brettin T."/>
            <person name="Detter J.C."/>
            <person name="Han C."/>
            <person name="Chang Y.J."/>
            <person name="Larimer F."/>
            <person name="Land M."/>
            <person name="Hauser L."/>
            <person name="Kyrpides N.C."/>
            <person name="Mikhailova N."/>
            <person name="Moser S."/>
            <person name="Jegier P."/>
            <person name="Close D."/>
            <person name="Debruyn J.M."/>
            <person name="Wang Y."/>
            <person name="Layton A.C."/>
            <person name="Allen M.S."/>
            <person name="Sayler G.S."/>
        </authorList>
    </citation>
    <scope>NUCLEOTIDE SEQUENCE [LARGE SCALE GENOMIC DNA]</scope>
    <source>
        <strain evidence="11 13">MZ1T</strain>
    </source>
</reference>
<sequence>MARSPSPQAEPAAFTPEQLRRHDLLLAGLDLLDQAIAVFDTTPKLVTWNKALVRLLDFPEALVRVGTPFEAFVRFNAERGEYGEGDIETLVAKRMAAARAFLPHYVERARPNGTVLAVRGVPIPNLGFVSLWTDITEQRRYEALIQQQNAQLEARVRERTAELEQANSEIDQIAGALRRSEHRLQLIIDSIPALIAYVDGGEIYRFANRGYAEWFGYPKDEIVGRSIREVVGEDAYAQIRSQVERARTGERVCYEYSRVGTDGRTLHARSVVVPEIGTDGRTVVGFFVMTTDITEQKANQAALVQAQKMEAVGQLTGGLAHDFNNLLTIIIGNLSALQQRIGAGPGAEFVDPSLQAARRGAELIRRLLTFSRRQSLAPTAVEVGALVHNMTHLLARTLGETIRIHLRLPGEPVHALVDPHQLENAILNLAINARDAMPVGGELTIGVSRRQLDEALAGVVEVAAGDYVQIDVGDTGKGIEPAVLQRVFEPFFTTKDFGSGSGLGLSMVYGFVRQSGGNIRILSTPGRGTHVRFVLPTAAAAVTAPERAAPATARARALDGPVLLVEDEPEVRKVVRMQLTSLGHVVIEAADGVEALGLLQNVDDIALLVSDTVMPGGIGGRELARRARTLRPQLPILLVTGYASEATPTDELPADVPTLRKPFDQAALAGALAALLGPEPGAAAGVEDASPTAPAADGEARSRIMNTTTEPRPQ</sequence>
<evidence type="ECO:0000259" key="8">
    <source>
        <dbReference type="PROSITE" id="PS50110"/>
    </source>
</evidence>
<evidence type="ECO:0000256" key="4">
    <source>
        <dbReference type="PROSITE-ProRule" id="PRU00169"/>
    </source>
</evidence>
<dbReference type="InterPro" id="IPR004358">
    <property type="entry name" value="Sig_transdc_His_kin-like_C"/>
</dbReference>
<dbReference type="eggNOG" id="COG4191">
    <property type="taxonomic scope" value="Bacteria"/>
</dbReference>
<dbReference type="STRING" id="85643.Tmz1t_3375"/>
<feature type="domain" description="Histidine kinase" evidence="7">
    <location>
        <begin position="318"/>
        <end position="539"/>
    </location>
</feature>
<accession>C4KCM1</accession>
<dbReference type="InterPro" id="IPR005467">
    <property type="entry name" value="His_kinase_dom"/>
</dbReference>
<dbReference type="InterPro" id="IPR011006">
    <property type="entry name" value="CheY-like_superfamily"/>
</dbReference>
<dbReference type="InterPro" id="IPR003594">
    <property type="entry name" value="HATPase_dom"/>
</dbReference>